<evidence type="ECO:0000256" key="4">
    <source>
        <dbReference type="ARBA" id="ARBA00022917"/>
    </source>
</evidence>
<dbReference type="InterPro" id="IPR015413">
    <property type="entry name" value="Methionyl/Leucyl_tRNA_Synth"/>
</dbReference>
<evidence type="ECO:0000259" key="6">
    <source>
        <dbReference type="Pfam" id="PF09334"/>
    </source>
</evidence>
<protein>
    <submittedName>
        <fullName evidence="8">Unannotated protein</fullName>
    </submittedName>
</protein>
<gene>
    <name evidence="8" type="ORF">UFOPK1581_00643</name>
</gene>
<evidence type="ECO:0000313" key="8">
    <source>
        <dbReference type="EMBL" id="CAB4558698.1"/>
    </source>
</evidence>
<dbReference type="EMBL" id="CAEZTB010000102">
    <property type="protein sequence ID" value="CAB4558698.1"/>
    <property type="molecule type" value="Genomic_DNA"/>
</dbReference>
<evidence type="ECO:0000256" key="1">
    <source>
        <dbReference type="ARBA" id="ARBA00022598"/>
    </source>
</evidence>
<dbReference type="InterPro" id="IPR014729">
    <property type="entry name" value="Rossmann-like_a/b/a_fold"/>
</dbReference>
<organism evidence="8">
    <name type="scientific">freshwater metagenome</name>
    <dbReference type="NCBI Taxonomy" id="449393"/>
    <lineage>
        <taxon>unclassified sequences</taxon>
        <taxon>metagenomes</taxon>
        <taxon>ecological metagenomes</taxon>
    </lineage>
</organism>
<dbReference type="InterPro" id="IPR041872">
    <property type="entry name" value="Anticodon_Met"/>
</dbReference>
<dbReference type="PANTHER" id="PTHR43326:SF1">
    <property type="entry name" value="METHIONINE--TRNA LIGASE, MITOCHONDRIAL"/>
    <property type="match status" value="1"/>
</dbReference>
<dbReference type="AlphaFoldDB" id="A0A6J6DAR9"/>
<keyword evidence="5" id="KW-0030">Aminoacyl-tRNA synthetase</keyword>
<dbReference type="GO" id="GO:0004825">
    <property type="term" value="F:methionine-tRNA ligase activity"/>
    <property type="evidence" value="ECO:0007669"/>
    <property type="project" value="InterPro"/>
</dbReference>
<feature type="domain" description="Methionyl-tRNA synthetase anticodon-binding" evidence="7">
    <location>
        <begin position="116"/>
        <end position="260"/>
    </location>
</feature>
<dbReference type="Pfam" id="PF19303">
    <property type="entry name" value="Anticodon_3"/>
    <property type="match status" value="1"/>
</dbReference>
<feature type="domain" description="Methionyl/Leucyl tRNA synthetase" evidence="6">
    <location>
        <begin position="1"/>
        <end position="104"/>
    </location>
</feature>
<evidence type="ECO:0000256" key="2">
    <source>
        <dbReference type="ARBA" id="ARBA00022741"/>
    </source>
</evidence>
<dbReference type="InterPro" id="IPR023457">
    <property type="entry name" value="Met-tRNA_synth_2"/>
</dbReference>
<name>A0A6J6DAR9_9ZZZZ</name>
<dbReference type="Gene3D" id="1.10.730.10">
    <property type="entry name" value="Isoleucyl-tRNA Synthetase, Domain 1"/>
    <property type="match status" value="1"/>
</dbReference>
<evidence type="ECO:0000259" key="7">
    <source>
        <dbReference type="Pfam" id="PF19303"/>
    </source>
</evidence>
<sequence length="261" mass="28804">MVGKDILRFHAVIWPAMLMAAELKPAEKVFAHGWLLVGGEKMSKSKLTGIAPNQITDVFGSDAFRYYFMKAIAFGQDGSFSWEDLSARYQAELANGFGNLASRVVAMVHRYFDGVIPTADSITDADKKIQETATKSIRQADAAMDDVSIQDALLALWELVDGLNVYLTEQEPWILAKDEANRARLGTILYTSLEGLRTLAVALTPFIPKATAKLWASIGHELGDLASQPLLEAASWNQLVAGKKINELESLFPRVEQEDRD</sequence>
<keyword evidence="2" id="KW-0547">Nucleotide-binding</keyword>
<dbReference type="GO" id="GO:0005524">
    <property type="term" value="F:ATP binding"/>
    <property type="evidence" value="ECO:0007669"/>
    <property type="project" value="UniProtKB-KW"/>
</dbReference>
<dbReference type="InterPro" id="IPR009080">
    <property type="entry name" value="tRNAsynth_Ia_anticodon-bd"/>
</dbReference>
<dbReference type="SUPFAM" id="SSF47323">
    <property type="entry name" value="Anticodon-binding domain of a subclass of class I aminoacyl-tRNA synthetases"/>
    <property type="match status" value="1"/>
</dbReference>
<dbReference type="Gene3D" id="3.40.50.620">
    <property type="entry name" value="HUPs"/>
    <property type="match status" value="1"/>
</dbReference>
<proteinExistence type="predicted"/>
<dbReference type="PANTHER" id="PTHR43326">
    <property type="entry name" value="METHIONYL-TRNA SYNTHETASE"/>
    <property type="match status" value="1"/>
</dbReference>
<keyword evidence="3" id="KW-0067">ATP-binding</keyword>
<accession>A0A6J6DAR9</accession>
<keyword evidence="4" id="KW-0648">Protein biosynthesis</keyword>
<dbReference type="SUPFAM" id="SSF52374">
    <property type="entry name" value="Nucleotidylyl transferase"/>
    <property type="match status" value="1"/>
</dbReference>
<reference evidence="8" key="1">
    <citation type="submission" date="2020-05" db="EMBL/GenBank/DDBJ databases">
        <authorList>
            <person name="Chiriac C."/>
            <person name="Salcher M."/>
            <person name="Ghai R."/>
            <person name="Kavagutti S V."/>
        </authorList>
    </citation>
    <scope>NUCLEOTIDE SEQUENCE</scope>
</reference>
<keyword evidence="1" id="KW-0436">Ligase</keyword>
<evidence type="ECO:0000256" key="3">
    <source>
        <dbReference type="ARBA" id="ARBA00022840"/>
    </source>
</evidence>
<dbReference type="CDD" id="cd07957">
    <property type="entry name" value="Anticodon_Ia_Met"/>
    <property type="match status" value="1"/>
</dbReference>
<dbReference type="GO" id="GO:0006431">
    <property type="term" value="P:methionyl-tRNA aminoacylation"/>
    <property type="evidence" value="ECO:0007669"/>
    <property type="project" value="TreeGrafter"/>
</dbReference>
<evidence type="ECO:0000256" key="5">
    <source>
        <dbReference type="ARBA" id="ARBA00023146"/>
    </source>
</evidence>
<dbReference type="Pfam" id="PF09334">
    <property type="entry name" value="tRNA-synt_1g"/>
    <property type="match status" value="1"/>
</dbReference>